<name>A0ABW1FRH1_9ACTN</name>
<evidence type="ECO:0000256" key="9">
    <source>
        <dbReference type="RuleBase" id="RU003471"/>
    </source>
</evidence>
<organism evidence="11 12">
    <name type="scientific">Streptomyces ramulosus</name>
    <dbReference type="NCBI Taxonomy" id="47762"/>
    <lineage>
        <taxon>Bacteria</taxon>
        <taxon>Bacillati</taxon>
        <taxon>Actinomycetota</taxon>
        <taxon>Actinomycetes</taxon>
        <taxon>Kitasatosporales</taxon>
        <taxon>Streptomycetaceae</taxon>
        <taxon>Streptomyces</taxon>
    </lineage>
</organism>
<dbReference type="Gene3D" id="3.30.350.10">
    <property type="entry name" value="Subtilisin inhibitor-like"/>
    <property type="match status" value="1"/>
</dbReference>
<evidence type="ECO:0000256" key="6">
    <source>
        <dbReference type="ARBA" id="ARBA00022900"/>
    </source>
</evidence>
<evidence type="ECO:0000256" key="2">
    <source>
        <dbReference type="ARBA" id="ARBA00010472"/>
    </source>
</evidence>
<comment type="similarity">
    <text evidence="2 8 9">Belongs to the protease inhibitor I16 (SSI) family.</text>
</comment>
<reference evidence="12" key="1">
    <citation type="journal article" date="2019" name="Int. J. Syst. Evol. Microbiol.">
        <title>The Global Catalogue of Microorganisms (GCM) 10K type strain sequencing project: providing services to taxonomists for standard genome sequencing and annotation.</title>
        <authorList>
            <consortium name="The Broad Institute Genomics Platform"/>
            <consortium name="The Broad Institute Genome Sequencing Center for Infectious Disease"/>
            <person name="Wu L."/>
            <person name="Ma J."/>
        </authorList>
    </citation>
    <scope>NUCLEOTIDE SEQUENCE [LARGE SCALE GENOMIC DNA]</scope>
    <source>
        <strain evidence="12">CGMCC 1.15809</strain>
    </source>
</reference>
<comment type="function">
    <text evidence="8">Strong inhibitor of bacterial serine proteases such as subtilisin.</text>
</comment>
<keyword evidence="12" id="KW-1185">Reference proteome</keyword>
<keyword evidence="7 8" id="KW-1015">Disulfide bond</keyword>
<feature type="domain" description="Subtilisin inhibitor" evidence="10">
    <location>
        <begin position="55"/>
        <end position="147"/>
    </location>
</feature>
<dbReference type="GO" id="GO:0030414">
    <property type="term" value="F:peptidase inhibitor activity"/>
    <property type="evidence" value="ECO:0007669"/>
    <property type="project" value="UniProtKB-KW"/>
</dbReference>
<evidence type="ECO:0000256" key="8">
    <source>
        <dbReference type="HAMAP-Rule" id="MF_00778"/>
    </source>
</evidence>
<proteinExistence type="inferred from homology"/>
<dbReference type="EMBL" id="JBHSPW010000015">
    <property type="protein sequence ID" value="MFC5896555.1"/>
    <property type="molecule type" value="Genomic_DNA"/>
</dbReference>
<evidence type="ECO:0000313" key="11">
    <source>
        <dbReference type="EMBL" id="MFC5896555.1"/>
    </source>
</evidence>
<keyword evidence="4 8" id="KW-0964">Secreted</keyword>
<comment type="subunit">
    <text evidence="3 8">Homodimer.</text>
</comment>
<dbReference type="HAMAP" id="MF_00778">
    <property type="entry name" value="SSI"/>
    <property type="match status" value="1"/>
</dbReference>
<keyword evidence="5 8" id="KW-0646">Protease inhibitor</keyword>
<dbReference type="InterPro" id="IPR023549">
    <property type="entry name" value="Subtilisin_inhibitor"/>
</dbReference>
<dbReference type="PRINTS" id="PR00294">
    <property type="entry name" value="SSBTLNINHBTR"/>
</dbReference>
<gene>
    <name evidence="8" type="primary">sti</name>
    <name evidence="11" type="ORF">ACFP3M_27530</name>
</gene>
<dbReference type="Proteomes" id="UP001596241">
    <property type="component" value="Unassembled WGS sequence"/>
</dbReference>
<sequence precursor="true">MRYIVGVVALGTAVVTGALATTAQATTPPVTTASPVAVVTPAADHAPARSAGLYAPTALVLTVGQGEHRADAAVQRAVTLSCAPTASGTHPLPGTACNRLRAVGGEFDRVTRTDGTTVCTREWDPVVVTADGVWQGRRVAYAHTFANSCELRSAANTVFAF</sequence>
<evidence type="ECO:0000256" key="5">
    <source>
        <dbReference type="ARBA" id="ARBA00022690"/>
    </source>
</evidence>
<feature type="site" description="Reactive bond" evidence="8">
    <location>
        <begin position="121"/>
        <end position="122"/>
    </location>
</feature>
<dbReference type="RefSeq" id="WP_345093371.1">
    <property type="nucleotide sequence ID" value="NZ_BAAAWG010000025.1"/>
</dbReference>
<comment type="subcellular location">
    <subcellularLocation>
        <location evidence="1 8">Secreted</location>
    </subcellularLocation>
</comment>
<feature type="disulfide bond" evidence="8">
    <location>
        <begin position="119"/>
        <end position="149"/>
    </location>
</feature>
<protein>
    <recommendedName>
        <fullName evidence="8">Probable subtilase-type protease inhibitor</fullName>
    </recommendedName>
</protein>
<accession>A0ABW1FRH1</accession>
<feature type="signal peptide" evidence="8">
    <location>
        <begin position="1"/>
        <end position="20"/>
    </location>
</feature>
<dbReference type="SUPFAM" id="SSF55399">
    <property type="entry name" value="Subtilisin inhibitor"/>
    <property type="match status" value="1"/>
</dbReference>
<comment type="caution">
    <text evidence="11">The sequence shown here is derived from an EMBL/GenBank/DDBJ whole genome shotgun (WGS) entry which is preliminary data.</text>
</comment>
<feature type="disulfide bond" evidence="8">
    <location>
        <begin position="82"/>
        <end position="97"/>
    </location>
</feature>
<evidence type="ECO:0000259" key="10">
    <source>
        <dbReference type="Pfam" id="PF00720"/>
    </source>
</evidence>
<keyword evidence="8" id="KW-0732">Signal</keyword>
<evidence type="ECO:0000313" key="12">
    <source>
        <dbReference type="Proteomes" id="UP001596241"/>
    </source>
</evidence>
<feature type="chain" id="PRO_5044945797" description="Probable subtilase-type protease inhibitor" evidence="8">
    <location>
        <begin position="21"/>
        <end position="161"/>
    </location>
</feature>
<dbReference type="InterPro" id="IPR000691">
    <property type="entry name" value="Prot_inh_I16_SSI"/>
</dbReference>
<evidence type="ECO:0000256" key="4">
    <source>
        <dbReference type="ARBA" id="ARBA00022525"/>
    </source>
</evidence>
<keyword evidence="6 8" id="KW-0722">Serine protease inhibitor</keyword>
<evidence type="ECO:0000256" key="3">
    <source>
        <dbReference type="ARBA" id="ARBA00011738"/>
    </source>
</evidence>
<dbReference type="Pfam" id="PF00720">
    <property type="entry name" value="SSI"/>
    <property type="match status" value="1"/>
</dbReference>
<evidence type="ECO:0000256" key="7">
    <source>
        <dbReference type="ARBA" id="ARBA00023157"/>
    </source>
</evidence>
<evidence type="ECO:0000256" key="1">
    <source>
        <dbReference type="ARBA" id="ARBA00004613"/>
    </source>
</evidence>
<dbReference type="InterPro" id="IPR036819">
    <property type="entry name" value="Subtilisin_inhibitor-like_sf"/>
</dbReference>